<reference evidence="1 2" key="1">
    <citation type="submission" date="2014-02" db="EMBL/GenBank/DDBJ databases">
        <authorList>
            <person name="Sears C."/>
            <person name="Carroll K."/>
            <person name="Sack B.R."/>
            <person name="Qadri F."/>
            <person name="Myers L.L."/>
            <person name="Chung G.-T."/>
            <person name="Escheverria P."/>
            <person name="Fraser C.M."/>
            <person name="Sadzewicz L."/>
            <person name="Shefchek K.A."/>
            <person name="Tallon L."/>
            <person name="Das S.P."/>
            <person name="Daugherty S."/>
            <person name="Mongodin E.F."/>
        </authorList>
    </citation>
    <scope>NUCLEOTIDE SEQUENCE [LARGE SCALE GENOMIC DNA]</scope>
    <source>
        <strain evidence="1 2">2-F-2 #4</strain>
    </source>
</reference>
<evidence type="ECO:0000313" key="1">
    <source>
        <dbReference type="EMBL" id="EXZ46305.1"/>
    </source>
</evidence>
<sequence length="797" mass="90936">MLIGKTRVTILLLGLLSFSLRGAAQIVLKHSDWEWKISETGCAEQLIFKGEKRNDTIPFFREGGHAGPSFYAKREGKEVRASWIPDGYASYRSEIDGVLCRISYIKDHGQPALRVKLTNNSPVPYQPQKAGLKLGIDTYMDKFPDWFGKYFPTLMRNEKTHFYGYLQTPSGHTLGLVSQQPVASWSVDYNLGYQDPAPFWFMGHRIESLNLDLLNELPLPARHPQNLYELKQGESKEWIFTFVNVGNLDNLEHAIARVSDIPLIDIRQTSHAAREEASFTLTADNPNVKVTNDAGKELPVVLTKTKGNRWIGKVRLEDAGLYTLSVHSGNKVAEAMWTVHHPWQWVMEKARENAARYHQKPTSHAESWYGFYSAFLAARYFPNESLDKQLSNYFDRLYNKLHDSVKVEPLYFKTRIQNTSTTIGMLVDKYEAQGDLEDLKKASKLADWMIATSQRENGAYYNHGTVYTSVIYIAKSVLELAVLERKLGEQDLFWRTCADRHFLSAKKAVDQLVASQGDFQTEGELTFEDGMISCSALQIGMMGVIEQDAVARKYYTDAMLKILNSHDCLTQLRVPDGRRRQGTMRYWEAQYDVQMLPNMFNSPHGWSGWRAYATYYAYLLTGDEKWLEQTFNAMGAFANLIDYKTGQLRWAFVVDPHLEVEQACSADTKLDFSDLSFGNPHPKLYDTRKFVIGEQYVNMISDWQTVNTQDNDVHELFKCIGEAVLTNAFLIERPNGEVVGYNCRVTRKGNTLTVKADEKQIVNLHCNLKHSFSVSFDGKTCSLPEGYCDWAFGQSGY</sequence>
<dbReference type="Proteomes" id="UP000022272">
    <property type="component" value="Unassembled WGS sequence"/>
</dbReference>
<dbReference type="GO" id="GO:0005975">
    <property type="term" value="P:carbohydrate metabolic process"/>
    <property type="evidence" value="ECO:0007669"/>
    <property type="project" value="InterPro"/>
</dbReference>
<protein>
    <submittedName>
        <fullName evidence="1">Uncharacterized protein</fullName>
    </submittedName>
</protein>
<comment type="caution">
    <text evidence="1">The sequence shown here is derived from an EMBL/GenBank/DDBJ whole genome shotgun (WGS) entry which is preliminary data.</text>
</comment>
<dbReference type="RefSeq" id="WP_032569729.1">
    <property type="nucleotide sequence ID" value="NZ_JGDM01000010.1"/>
</dbReference>
<evidence type="ECO:0000313" key="2">
    <source>
        <dbReference type="Proteomes" id="UP000022272"/>
    </source>
</evidence>
<accession>A0A015YIK2</accession>
<organism evidence="1 2">
    <name type="scientific">Bacteroides fragilis str. 2-F-2 #4</name>
    <dbReference type="NCBI Taxonomy" id="1339280"/>
    <lineage>
        <taxon>Bacteria</taxon>
        <taxon>Pseudomonadati</taxon>
        <taxon>Bacteroidota</taxon>
        <taxon>Bacteroidia</taxon>
        <taxon>Bacteroidales</taxon>
        <taxon>Bacteroidaceae</taxon>
        <taxon>Bacteroides</taxon>
    </lineage>
</organism>
<proteinExistence type="predicted"/>
<dbReference type="InterPro" id="IPR008928">
    <property type="entry name" value="6-hairpin_glycosidase_sf"/>
</dbReference>
<dbReference type="AlphaFoldDB" id="A0A015YIK2"/>
<name>A0A015YIK2_BACFG</name>
<dbReference type="SUPFAM" id="SSF48208">
    <property type="entry name" value="Six-hairpin glycosidases"/>
    <property type="match status" value="1"/>
</dbReference>
<dbReference type="EMBL" id="JGDM01000010">
    <property type="protein sequence ID" value="EXZ46305.1"/>
    <property type="molecule type" value="Genomic_DNA"/>
</dbReference>
<dbReference type="PATRIC" id="fig|1339280.3.peg.527"/>
<gene>
    <name evidence="1" type="ORF">M076_0543</name>
</gene>